<accession>A0A3M6UVB7</accession>
<protein>
    <submittedName>
        <fullName evidence="1">Uncharacterized protein</fullName>
    </submittedName>
</protein>
<reference evidence="1 2" key="1">
    <citation type="journal article" date="2018" name="Sci. Rep.">
        <title>Comparative analysis of the Pocillopora damicornis genome highlights role of immune system in coral evolution.</title>
        <authorList>
            <person name="Cunning R."/>
            <person name="Bay R.A."/>
            <person name="Gillette P."/>
            <person name="Baker A.C."/>
            <person name="Traylor-Knowles N."/>
        </authorList>
    </citation>
    <scope>NUCLEOTIDE SEQUENCE [LARGE SCALE GENOMIC DNA]</scope>
    <source>
        <strain evidence="1">RSMAS</strain>
        <tissue evidence="1">Whole animal</tissue>
    </source>
</reference>
<organism evidence="1 2">
    <name type="scientific">Pocillopora damicornis</name>
    <name type="common">Cauliflower coral</name>
    <name type="synonym">Millepora damicornis</name>
    <dbReference type="NCBI Taxonomy" id="46731"/>
    <lineage>
        <taxon>Eukaryota</taxon>
        <taxon>Metazoa</taxon>
        <taxon>Cnidaria</taxon>
        <taxon>Anthozoa</taxon>
        <taxon>Hexacorallia</taxon>
        <taxon>Scleractinia</taxon>
        <taxon>Astrocoeniina</taxon>
        <taxon>Pocilloporidae</taxon>
        <taxon>Pocillopora</taxon>
    </lineage>
</organism>
<evidence type="ECO:0000313" key="2">
    <source>
        <dbReference type="Proteomes" id="UP000275408"/>
    </source>
</evidence>
<proteinExistence type="predicted"/>
<keyword evidence="2" id="KW-1185">Reference proteome</keyword>
<dbReference type="Proteomes" id="UP000275408">
    <property type="component" value="Unassembled WGS sequence"/>
</dbReference>
<dbReference type="EMBL" id="RCHS01000689">
    <property type="protein sequence ID" value="RMX57258.1"/>
    <property type="molecule type" value="Genomic_DNA"/>
</dbReference>
<dbReference type="AlphaFoldDB" id="A0A3M6UVB7"/>
<dbReference type="OrthoDB" id="5987810at2759"/>
<evidence type="ECO:0000313" key="1">
    <source>
        <dbReference type="EMBL" id="RMX57258.1"/>
    </source>
</evidence>
<comment type="caution">
    <text evidence="1">The sequence shown here is derived from an EMBL/GenBank/DDBJ whole genome shotgun (WGS) entry which is preliminary data.</text>
</comment>
<gene>
    <name evidence="1" type="ORF">pdam_00010565</name>
</gene>
<name>A0A3M6UVB7_POCDA</name>
<sequence length="70" mass="7957">MYTTKTPNGIICGIQRHLDGTVGNRVVNPLDALDKEFVIFRRCLDAEIKDSTRLDLNLQIKKEDKEAVRA</sequence>